<organism evidence="6 7">
    <name type="scientific">Nicotiana sylvestris</name>
    <name type="common">Wood tobacco</name>
    <name type="synonym">South American tobacco</name>
    <dbReference type="NCBI Taxonomy" id="4096"/>
    <lineage>
        <taxon>Eukaryota</taxon>
        <taxon>Viridiplantae</taxon>
        <taxon>Streptophyta</taxon>
        <taxon>Embryophyta</taxon>
        <taxon>Tracheophyta</taxon>
        <taxon>Spermatophyta</taxon>
        <taxon>Magnoliopsida</taxon>
        <taxon>eudicotyledons</taxon>
        <taxon>Gunneridae</taxon>
        <taxon>Pentapetalae</taxon>
        <taxon>asterids</taxon>
        <taxon>lamiids</taxon>
        <taxon>Solanales</taxon>
        <taxon>Solanaceae</taxon>
        <taxon>Nicotianoideae</taxon>
        <taxon>Nicotianeae</taxon>
        <taxon>Nicotiana</taxon>
    </lineage>
</organism>
<dbReference type="GO" id="GO:0005634">
    <property type="term" value="C:nucleus"/>
    <property type="evidence" value="ECO:0007669"/>
    <property type="project" value="UniProtKB-SubCell"/>
</dbReference>
<dbReference type="OrthoDB" id="1283442at2759"/>
<protein>
    <submittedName>
        <fullName evidence="7">Uncharacterized protein LOC104221290</fullName>
    </submittedName>
</protein>
<evidence type="ECO:0000256" key="2">
    <source>
        <dbReference type="ARBA" id="ARBA00022473"/>
    </source>
</evidence>
<comment type="similarity">
    <text evidence="4">Belongs to the DONSON family.</text>
</comment>
<dbReference type="PANTHER" id="PTHR12972">
    <property type="entry name" value="DOWNSTREAM NEIGHBOR OF SON"/>
    <property type="match status" value="1"/>
</dbReference>
<dbReference type="RefSeq" id="XP_009770622.1">
    <property type="nucleotide sequence ID" value="XM_009772320.1"/>
</dbReference>
<gene>
    <name evidence="7" type="primary">LOC104221290</name>
</gene>
<dbReference type="STRING" id="4096.A0A1U7VRV1"/>
<evidence type="ECO:0000256" key="4">
    <source>
        <dbReference type="ARBA" id="ARBA00025806"/>
    </source>
</evidence>
<keyword evidence="2" id="KW-0217">Developmental protein</keyword>
<accession>A0A1U7VRV1</accession>
<keyword evidence="6" id="KW-1185">Reference proteome</keyword>
<dbReference type="Proteomes" id="UP000189701">
    <property type="component" value="Unplaced"/>
</dbReference>
<evidence type="ECO:0000256" key="5">
    <source>
        <dbReference type="SAM" id="MobiDB-lite"/>
    </source>
</evidence>
<evidence type="ECO:0000313" key="7">
    <source>
        <dbReference type="RefSeq" id="XP_009770622.1"/>
    </source>
</evidence>
<feature type="region of interest" description="Disordered" evidence="5">
    <location>
        <begin position="49"/>
        <end position="68"/>
    </location>
</feature>
<reference evidence="6" key="1">
    <citation type="journal article" date="2013" name="Genome Biol.">
        <title>Reference genomes and transcriptomes of Nicotiana sylvestris and Nicotiana tomentosiformis.</title>
        <authorList>
            <person name="Sierro N."/>
            <person name="Battey J.N."/>
            <person name="Ouadi S."/>
            <person name="Bovet L."/>
            <person name="Goepfert S."/>
            <person name="Bakaher N."/>
            <person name="Peitsch M.C."/>
            <person name="Ivanov N.V."/>
        </authorList>
    </citation>
    <scope>NUCLEOTIDE SEQUENCE [LARGE SCALE GENOMIC DNA]</scope>
</reference>
<dbReference type="InterPro" id="IPR024861">
    <property type="entry name" value="Donson"/>
</dbReference>
<feature type="compositionally biased region" description="Polar residues" evidence="5">
    <location>
        <begin position="53"/>
        <end position="68"/>
    </location>
</feature>
<sequence>MSNGVFPGSKISDVSKNPRYVDTRVDELFPVRKNSIRLNLISRKENVKESFPAEQSGSIKKSSVPSAFPAENQQQLKFPESFLPSTVSGKDCATKTCSTSQRCNENTFRSVTELSLGGVDAHGLSTIDMDKALRGLATHEHQVASAKIAESSEPDGGSRSKIFSSELHVPCKMTPLDLTMKTNIRVVSASSINWFHRLINCGTGNVVARFTSSNCSTGQKMTCFSEMNSVSQAVNHWSLHSWMYPQSPLPPSVISTLTLSASMGGQLDFLSERQLAWQDSFRSLYYMLRKNVCSIFYVCTAQFVVMFTSSYSEENCICNAYISQSTRGLRSLLKEHDVSFSMPLCRSKLEELSTEELLELSEIEKQNLGQLRITLQKIISKYLQLRACYCIINVFCLKLIIVLSRMQIDITIPTLQVRCKEVRRIDQVAFQGMESNVPCEHNQQPSSGMCYSVEIKGRYLAPWVTSAICDAFSSNSTSFEASFITEPTSVGLNTCLSVSGKCSDPQVSATEALDNGSLCFGIPNTKLCAQINSAFLKGVKYFGGSYTAFLSPV</sequence>
<dbReference type="GO" id="GO:0033260">
    <property type="term" value="P:nuclear DNA replication"/>
    <property type="evidence" value="ECO:0007669"/>
    <property type="project" value="TreeGrafter"/>
</dbReference>
<reference evidence="7" key="2">
    <citation type="submission" date="2025-08" db="UniProtKB">
        <authorList>
            <consortium name="RefSeq"/>
        </authorList>
    </citation>
    <scope>IDENTIFICATION</scope>
    <source>
        <tissue evidence="7">Leaf</tissue>
    </source>
</reference>
<name>A0A1U7VRV1_NICSY</name>
<evidence type="ECO:0000256" key="1">
    <source>
        <dbReference type="ARBA" id="ARBA00004123"/>
    </source>
</evidence>
<dbReference type="PRINTS" id="PR02064">
    <property type="entry name" value="DONSON"/>
</dbReference>
<evidence type="ECO:0000256" key="3">
    <source>
        <dbReference type="ARBA" id="ARBA00023242"/>
    </source>
</evidence>
<dbReference type="PANTHER" id="PTHR12972:SF0">
    <property type="entry name" value="PROTEIN DOWNSTREAM NEIGHBOR OF SON"/>
    <property type="match status" value="1"/>
</dbReference>
<comment type="subcellular location">
    <subcellularLocation>
        <location evidence="1">Nucleus</location>
    </subcellularLocation>
</comment>
<proteinExistence type="inferred from homology"/>
<evidence type="ECO:0000313" key="6">
    <source>
        <dbReference type="Proteomes" id="UP000189701"/>
    </source>
</evidence>
<keyword evidence="3" id="KW-0539">Nucleus</keyword>
<dbReference type="AlphaFoldDB" id="A0A1U7VRV1"/>
<dbReference type="eggNOG" id="ENOG502QV9V">
    <property type="taxonomic scope" value="Eukaryota"/>
</dbReference>